<gene>
    <name evidence="2" type="ORF">HT99x_00311</name>
    <name evidence="3" type="ORF">HT99x_010535</name>
</gene>
<feature type="transmembrane region" description="Helical" evidence="1">
    <location>
        <begin position="7"/>
        <end position="26"/>
    </location>
</feature>
<protein>
    <submittedName>
        <fullName evidence="2">Uncharacterized protein</fullName>
    </submittedName>
</protein>
<dbReference type="EMBL" id="LKAJ01000001">
    <property type="protein sequence ID" value="KRG22770.1"/>
    <property type="molecule type" value="Genomic_DNA"/>
</dbReference>
<reference evidence="2" key="1">
    <citation type="submission" date="2015-09" db="EMBL/GenBank/DDBJ databases">
        <title>Draft Genome Sequences of Two Novel Amoeba-resistant Intranuclear Bacteria, Candidatus Berkiella cookevillensis and Candidatus Berkiella aquae.</title>
        <authorList>
            <person name="Mehari Y.T."/>
            <person name="Arivett B.A."/>
            <person name="Farone A.L."/>
            <person name="Gunderson J.H."/>
            <person name="Farone M.B."/>
        </authorList>
    </citation>
    <scope>NUCLEOTIDE SEQUENCE [LARGE SCALE GENOMIC DNA]</scope>
    <source>
        <strain evidence="2">HT99</strain>
    </source>
</reference>
<evidence type="ECO:0000313" key="4">
    <source>
        <dbReference type="Proteomes" id="UP000051497"/>
    </source>
</evidence>
<reference evidence="3" key="2">
    <citation type="journal article" date="2016" name="Genome Announc.">
        <title>Draft Genome Sequences of Two Novel Amoeba-Resistant Intranuclear Bacteria, 'Candidatus Berkiella cookevillensis' and 'Candidatus Berkiella aquae'.</title>
        <authorList>
            <person name="Mehari Y.T."/>
            <person name="Arivett B.A."/>
            <person name="Farone A.L."/>
            <person name="Gunderson J.H."/>
            <person name="Farone M.B."/>
        </authorList>
    </citation>
    <scope>NUCLEOTIDE SEQUENCE</scope>
    <source>
        <strain evidence="3">HT99</strain>
    </source>
</reference>
<evidence type="ECO:0000256" key="1">
    <source>
        <dbReference type="SAM" id="Phobius"/>
    </source>
</evidence>
<keyword evidence="1" id="KW-1133">Transmembrane helix</keyword>
<sequence length="129" mass="14858">MNYSIFWARLLGLYAVILSIGMFFHLKQYQTLMADLAQNPLILMTLGMITLFLGLGIVLSHRTCRGWPILITILGYWITFKGIVLLFFPQWVSKIVTMWQSYNSYVVLAPTLILGLILLICGFIVKRHF</sequence>
<keyword evidence="1" id="KW-0472">Membrane</keyword>
<reference evidence="3" key="3">
    <citation type="submission" date="2021-06" db="EMBL/GenBank/DDBJ databases">
        <title>Genomic Description and Analysis of Intracellular Bacteria, Candidatus Berkiella cookevillensis and Candidatus Berkiella aquae.</title>
        <authorList>
            <person name="Kidane D.T."/>
            <person name="Mehari Y.T."/>
            <person name="Rice F.C."/>
            <person name="Arivett B.A."/>
            <person name="Farone A.L."/>
            <person name="Berk S.G."/>
            <person name="Farone M.B."/>
        </authorList>
    </citation>
    <scope>NUCLEOTIDE SEQUENCE</scope>
    <source>
        <strain evidence="3">HT99</strain>
    </source>
</reference>
<evidence type="ECO:0000313" key="2">
    <source>
        <dbReference type="EMBL" id="KRG22770.1"/>
    </source>
</evidence>
<organism evidence="2">
    <name type="scientific">Candidatus Berkiella aquae</name>
    <dbReference type="NCBI Taxonomy" id="295108"/>
    <lineage>
        <taxon>Bacteria</taxon>
        <taxon>Pseudomonadati</taxon>
        <taxon>Pseudomonadota</taxon>
        <taxon>Gammaproteobacteria</taxon>
        <taxon>Candidatus Berkiellales</taxon>
        <taxon>Candidatus Berkiellaceae</taxon>
        <taxon>Candidatus Berkiella</taxon>
    </lineage>
</organism>
<name>A0A0Q9YYC2_9GAMM</name>
<dbReference type="STRING" id="295108.HT99x_00311"/>
<dbReference type="AlphaFoldDB" id="A0A0Q9YYC2"/>
<feature type="transmembrane region" description="Helical" evidence="1">
    <location>
        <begin position="67"/>
        <end position="92"/>
    </location>
</feature>
<accession>A0A0Q9YYC2</accession>
<dbReference type="OrthoDB" id="4737921at2"/>
<comment type="caution">
    <text evidence="2">The sequence shown here is derived from an EMBL/GenBank/DDBJ whole genome shotgun (WGS) entry which is preliminary data.</text>
</comment>
<dbReference type="EMBL" id="LKAJ02000001">
    <property type="protein sequence ID" value="MCS5711869.1"/>
    <property type="molecule type" value="Genomic_DNA"/>
</dbReference>
<feature type="transmembrane region" description="Helical" evidence="1">
    <location>
        <begin position="104"/>
        <end position="125"/>
    </location>
</feature>
<feature type="transmembrane region" description="Helical" evidence="1">
    <location>
        <begin position="41"/>
        <end position="60"/>
    </location>
</feature>
<dbReference type="RefSeq" id="WP_075064949.1">
    <property type="nucleotide sequence ID" value="NZ_LKAJ02000001.1"/>
</dbReference>
<dbReference type="Proteomes" id="UP000051497">
    <property type="component" value="Unassembled WGS sequence"/>
</dbReference>
<proteinExistence type="predicted"/>
<keyword evidence="1" id="KW-0812">Transmembrane</keyword>
<evidence type="ECO:0000313" key="3">
    <source>
        <dbReference type="EMBL" id="MCS5711869.1"/>
    </source>
</evidence>
<keyword evidence="4" id="KW-1185">Reference proteome</keyword>